<keyword evidence="7" id="KW-1185">Reference proteome</keyword>
<evidence type="ECO:0000256" key="2">
    <source>
        <dbReference type="PROSITE-ProRule" id="PRU00169"/>
    </source>
</evidence>
<protein>
    <submittedName>
        <fullName evidence="4 5">Response regulator</fullName>
    </submittedName>
</protein>
<evidence type="ECO:0000313" key="6">
    <source>
        <dbReference type="Proteomes" id="UP000183788"/>
    </source>
</evidence>
<dbReference type="PANTHER" id="PTHR44591:SF3">
    <property type="entry name" value="RESPONSE REGULATORY DOMAIN-CONTAINING PROTEIN"/>
    <property type="match status" value="1"/>
</dbReference>
<dbReference type="Pfam" id="PF00072">
    <property type="entry name" value="Response_reg"/>
    <property type="match status" value="1"/>
</dbReference>
<organism evidence="4 6">
    <name type="scientific">Chitinophaga sancti</name>
    <dbReference type="NCBI Taxonomy" id="1004"/>
    <lineage>
        <taxon>Bacteria</taxon>
        <taxon>Pseudomonadati</taxon>
        <taxon>Bacteroidota</taxon>
        <taxon>Chitinophagia</taxon>
        <taxon>Chitinophagales</taxon>
        <taxon>Chitinophagaceae</taxon>
        <taxon>Chitinophaga</taxon>
    </lineage>
</organism>
<dbReference type="STRING" id="1004.SAMN05661012_03093"/>
<dbReference type="AlphaFoldDB" id="A0A1K1QVC2"/>
<reference evidence="4 6" key="1">
    <citation type="submission" date="2016-11" db="EMBL/GenBank/DDBJ databases">
        <authorList>
            <person name="Jaros S."/>
            <person name="Januszkiewicz K."/>
            <person name="Wedrychowicz H."/>
        </authorList>
    </citation>
    <scope>NUCLEOTIDE SEQUENCE [LARGE SCALE GENOMIC DNA]</scope>
    <source>
        <strain evidence="4 6">DSM 784</strain>
    </source>
</reference>
<evidence type="ECO:0000256" key="1">
    <source>
        <dbReference type="ARBA" id="ARBA00022553"/>
    </source>
</evidence>
<dbReference type="Proteomes" id="UP001326715">
    <property type="component" value="Chromosome"/>
</dbReference>
<evidence type="ECO:0000259" key="3">
    <source>
        <dbReference type="PROSITE" id="PS50110"/>
    </source>
</evidence>
<proteinExistence type="predicted"/>
<dbReference type="Gene3D" id="3.40.50.2300">
    <property type="match status" value="1"/>
</dbReference>
<dbReference type="EMBL" id="FPIZ01000009">
    <property type="protein sequence ID" value="SFW63563.1"/>
    <property type="molecule type" value="Genomic_DNA"/>
</dbReference>
<dbReference type="Proteomes" id="UP000183788">
    <property type="component" value="Unassembled WGS sequence"/>
</dbReference>
<evidence type="ECO:0000313" key="5">
    <source>
        <dbReference type="EMBL" id="WQG92474.1"/>
    </source>
</evidence>
<dbReference type="PANTHER" id="PTHR44591">
    <property type="entry name" value="STRESS RESPONSE REGULATOR PROTEIN 1"/>
    <property type="match status" value="1"/>
</dbReference>
<dbReference type="SUPFAM" id="SSF52172">
    <property type="entry name" value="CheY-like"/>
    <property type="match status" value="1"/>
</dbReference>
<dbReference type="InterPro" id="IPR001789">
    <property type="entry name" value="Sig_transdc_resp-reg_receiver"/>
</dbReference>
<dbReference type="InterPro" id="IPR011006">
    <property type="entry name" value="CheY-like_superfamily"/>
</dbReference>
<dbReference type="GO" id="GO:0000160">
    <property type="term" value="P:phosphorelay signal transduction system"/>
    <property type="evidence" value="ECO:0007669"/>
    <property type="project" value="InterPro"/>
</dbReference>
<accession>A0A1K1QVC2</accession>
<evidence type="ECO:0000313" key="4">
    <source>
        <dbReference type="EMBL" id="SFW63563.1"/>
    </source>
</evidence>
<dbReference type="RefSeq" id="WP_072361867.1">
    <property type="nucleotide sequence ID" value="NZ_CP139972.1"/>
</dbReference>
<sequence>MQHTILLIEDKTGLRDTLQSLLELHQYQVITAANGEEGIHLATEHLPHLVISDIYMPVLNGYQLLEAFQAHEQLRFIPVIILSARSATEEVNLALAKGAAAYINKPFLFANLNANIQQLLQTSGAAPLNL</sequence>
<dbReference type="InterPro" id="IPR050595">
    <property type="entry name" value="Bact_response_regulator"/>
</dbReference>
<feature type="domain" description="Response regulatory" evidence="3">
    <location>
        <begin position="4"/>
        <end position="120"/>
    </location>
</feature>
<dbReference type="SMART" id="SM00448">
    <property type="entry name" value="REC"/>
    <property type="match status" value="1"/>
</dbReference>
<gene>
    <name evidence="4" type="ORF">SAMN05661012_03093</name>
    <name evidence="5" type="ORF">SR876_13240</name>
</gene>
<keyword evidence="1 2" id="KW-0597">Phosphoprotein</keyword>
<dbReference type="PROSITE" id="PS50110">
    <property type="entry name" value="RESPONSE_REGULATORY"/>
    <property type="match status" value="1"/>
</dbReference>
<feature type="modified residue" description="4-aspartylphosphate" evidence="2">
    <location>
        <position position="53"/>
    </location>
</feature>
<dbReference type="CDD" id="cd00156">
    <property type="entry name" value="REC"/>
    <property type="match status" value="1"/>
</dbReference>
<dbReference type="EMBL" id="CP140154">
    <property type="protein sequence ID" value="WQG92474.1"/>
    <property type="molecule type" value="Genomic_DNA"/>
</dbReference>
<reference evidence="5 7" key="2">
    <citation type="submission" date="2023-11" db="EMBL/GenBank/DDBJ databases">
        <title>MicrobeMod: A computational toolkit for identifying prokaryotic methylation and restriction-modification with nanopore sequencing.</title>
        <authorList>
            <person name="Crits-Christoph A."/>
            <person name="Kang S.C."/>
            <person name="Lee H."/>
            <person name="Ostrov N."/>
        </authorList>
    </citation>
    <scope>NUCLEOTIDE SEQUENCE [LARGE SCALE GENOMIC DNA]</scope>
    <source>
        <strain evidence="5 7">ATCC 23090</strain>
    </source>
</reference>
<dbReference type="OrthoDB" id="9789181at2"/>
<name>A0A1K1QVC2_9BACT</name>
<evidence type="ECO:0000313" key="7">
    <source>
        <dbReference type="Proteomes" id="UP001326715"/>
    </source>
</evidence>